<feature type="signal peptide" evidence="1">
    <location>
        <begin position="1"/>
        <end position="22"/>
    </location>
</feature>
<dbReference type="AlphaFoldDB" id="A0A1B8HD96"/>
<evidence type="ECO:0000313" key="2">
    <source>
        <dbReference type="EMBL" id="OBU07051.1"/>
    </source>
</evidence>
<feature type="chain" id="PRO_5008609532" evidence="1">
    <location>
        <begin position="23"/>
        <end position="215"/>
    </location>
</feature>
<proteinExistence type="predicted"/>
<gene>
    <name evidence="2" type="ORF">AYY17_19300</name>
</gene>
<dbReference type="STRING" id="368603.AYY16_06725"/>
<protein>
    <submittedName>
        <fullName evidence="2">Type VI secretion system-associated protein</fullName>
    </submittedName>
</protein>
<reference evidence="2 3" key="1">
    <citation type="submission" date="2016-06" db="EMBL/GenBank/DDBJ databases">
        <authorList>
            <person name="Kjaerup R.B."/>
            <person name="Dalgaard T.S."/>
            <person name="Juul-Madsen H.R."/>
        </authorList>
    </citation>
    <scope>NUCLEOTIDE SEQUENCE [LARGE SCALE GENOMIC DNA]</scope>
    <source>
        <strain evidence="2 3">GCSL-Mp3</strain>
    </source>
</reference>
<evidence type="ECO:0000313" key="3">
    <source>
        <dbReference type="Proteomes" id="UP000092247"/>
    </source>
</evidence>
<name>A0A1B8HD96_9GAMM</name>
<comment type="caution">
    <text evidence="2">The sequence shown here is derived from an EMBL/GenBank/DDBJ whole genome shotgun (WGS) entry which is preliminary data.</text>
</comment>
<evidence type="ECO:0000256" key="1">
    <source>
        <dbReference type="SAM" id="SignalP"/>
    </source>
</evidence>
<accession>A0A1B8HD96</accession>
<dbReference type="NCBIfam" id="TIGR03360">
    <property type="entry name" value="VI_minor_1"/>
    <property type="match status" value="1"/>
</dbReference>
<dbReference type="Pfam" id="PF11319">
    <property type="entry name" value="VasI"/>
    <property type="match status" value="1"/>
</dbReference>
<sequence length="215" mass="23840">MTKRIIRGMTALLLFTPLWSQAQPGPLLSDEMSALLAGCRSEQSPLVRLECYDNLGREKALPPVITSEKGSIWHKAMANEAQRSDHSVSFITSQPGEGTWPVIMTAPAIGTQPPRPVLMLSCVDNITRMQLVMNSPVTQRGIRLSTQQTTFSSDWFIRENGYVLESSRGLAGIDEIKRIMTGEKLTITPENGEPVTFDLTNLVQSIKPLRAACRW</sequence>
<keyword evidence="1" id="KW-0732">Signal</keyword>
<dbReference type="RefSeq" id="WP_067423595.1">
    <property type="nucleotide sequence ID" value="NZ_LZEX01000013.1"/>
</dbReference>
<dbReference type="Proteomes" id="UP000092247">
    <property type="component" value="Unassembled WGS sequence"/>
</dbReference>
<dbReference type="EMBL" id="LZEX01000013">
    <property type="protein sequence ID" value="OBU07051.1"/>
    <property type="molecule type" value="Genomic_DNA"/>
</dbReference>
<dbReference type="InterPro" id="IPR017738">
    <property type="entry name" value="T6SS-assoc_VCA0118"/>
</dbReference>
<organism evidence="2 3">
    <name type="scientific">Morganella psychrotolerans</name>
    <dbReference type="NCBI Taxonomy" id="368603"/>
    <lineage>
        <taxon>Bacteria</taxon>
        <taxon>Pseudomonadati</taxon>
        <taxon>Pseudomonadota</taxon>
        <taxon>Gammaproteobacteria</taxon>
        <taxon>Enterobacterales</taxon>
        <taxon>Morganellaceae</taxon>
        <taxon>Morganella</taxon>
    </lineage>
</organism>